<dbReference type="RefSeq" id="WP_188555484.1">
    <property type="nucleotide sequence ID" value="NZ_BMGT01000004.1"/>
</dbReference>
<evidence type="ECO:0000313" key="2">
    <source>
        <dbReference type="Proteomes" id="UP000647241"/>
    </source>
</evidence>
<gene>
    <name evidence="1" type="ORF">GCM10011585_34500</name>
</gene>
<name>A0A917M9B1_9BACT</name>
<protein>
    <submittedName>
        <fullName evidence="1">Uncharacterized protein</fullName>
    </submittedName>
</protein>
<proteinExistence type="predicted"/>
<organism evidence="1 2">
    <name type="scientific">Edaphobacter dinghuensis</name>
    <dbReference type="NCBI Taxonomy" id="1560005"/>
    <lineage>
        <taxon>Bacteria</taxon>
        <taxon>Pseudomonadati</taxon>
        <taxon>Acidobacteriota</taxon>
        <taxon>Terriglobia</taxon>
        <taxon>Terriglobales</taxon>
        <taxon>Acidobacteriaceae</taxon>
        <taxon>Edaphobacter</taxon>
    </lineage>
</organism>
<reference evidence="1" key="1">
    <citation type="journal article" date="2014" name="Int. J. Syst. Evol. Microbiol.">
        <title>Complete genome sequence of Corynebacterium casei LMG S-19264T (=DSM 44701T), isolated from a smear-ripened cheese.</title>
        <authorList>
            <consortium name="US DOE Joint Genome Institute (JGI-PGF)"/>
            <person name="Walter F."/>
            <person name="Albersmeier A."/>
            <person name="Kalinowski J."/>
            <person name="Ruckert C."/>
        </authorList>
    </citation>
    <scope>NUCLEOTIDE SEQUENCE</scope>
    <source>
        <strain evidence="1">CGMCC 1.12997</strain>
    </source>
</reference>
<accession>A0A917M9B1</accession>
<reference evidence="1" key="2">
    <citation type="submission" date="2020-09" db="EMBL/GenBank/DDBJ databases">
        <authorList>
            <person name="Sun Q."/>
            <person name="Zhou Y."/>
        </authorList>
    </citation>
    <scope>NUCLEOTIDE SEQUENCE</scope>
    <source>
        <strain evidence="1">CGMCC 1.12997</strain>
    </source>
</reference>
<sequence length="545" mass="61440">MQVENQDAKTLNGGNLDELSRLLVPGTIGFYNFFDVTEIVAFANGAKTPINVFTIAVAEETTQEITEGCRFLSGRIELRSLKDWKFGIVRYSRPIAELDAIIADIASRQVWRASGNDLSIGSMTPLPSKLVPSDRINFAPLNRVLKNNFWDGSHVLEWADPKKDLVRPLFDDPTRLQELSDRVNEVVPIRIGALSDRLGNIILQLPVTVITSRFNQMRPSNGLKLKIGWHPKASPRDLMVTCERNSDGFVSSFNSVRVTGPEIDIYLTSSEGHYRATISEPGIGTLLAATGDFDYLSAVPMNINLVLNQTRTFVLKDDSGQETEKKVAIITHQAMMVGAPYMDPNGGFTQGRVYDEEISRLLEQRRFVQYAKDPSAAQADRVRALQDIRKLINDHGEAGAWLWDPFLSANDILETLFFCHRHGVDLRGLTSGKEPPEDESSASPEDFVTRQRRVFTEARSNLEGLRLEFRRRYASHGTIFHDRFLIFPRTQRRQTLVWSLGTSVNGLGKEHHILQQVDNGQAIMDAFLELWNQLTGPEHLIWRVP</sequence>
<dbReference type="Proteomes" id="UP000647241">
    <property type="component" value="Unassembled WGS sequence"/>
</dbReference>
<comment type="caution">
    <text evidence="1">The sequence shown here is derived from an EMBL/GenBank/DDBJ whole genome shotgun (WGS) entry which is preliminary data.</text>
</comment>
<dbReference type="AlphaFoldDB" id="A0A917M9B1"/>
<dbReference type="NCBIfam" id="NF040700">
    <property type="entry name" value="VPA1262_N_dom"/>
    <property type="match status" value="1"/>
</dbReference>
<dbReference type="EMBL" id="BMGT01000004">
    <property type="protein sequence ID" value="GGG87505.1"/>
    <property type="molecule type" value="Genomic_DNA"/>
</dbReference>
<keyword evidence="2" id="KW-1185">Reference proteome</keyword>
<evidence type="ECO:0000313" key="1">
    <source>
        <dbReference type="EMBL" id="GGG87505.1"/>
    </source>
</evidence>